<sequence length="37" mass="4170">MINGYNKNGSSTYEITVISSSKEESKKFFVHETGLQD</sequence>
<accession>A0A383A7U9</accession>
<protein>
    <submittedName>
        <fullName evidence="1">Uncharacterized protein</fullName>
    </submittedName>
</protein>
<organism evidence="1">
    <name type="scientific">marine metagenome</name>
    <dbReference type="NCBI Taxonomy" id="408172"/>
    <lineage>
        <taxon>unclassified sequences</taxon>
        <taxon>metagenomes</taxon>
        <taxon>ecological metagenomes</taxon>
    </lineage>
</organism>
<dbReference type="AlphaFoldDB" id="A0A383A7U9"/>
<gene>
    <name evidence="1" type="ORF">METZ01_LOCUS456537</name>
</gene>
<evidence type="ECO:0000313" key="1">
    <source>
        <dbReference type="EMBL" id="SVE03683.1"/>
    </source>
</evidence>
<reference evidence="1" key="1">
    <citation type="submission" date="2018-05" db="EMBL/GenBank/DDBJ databases">
        <authorList>
            <person name="Lanie J.A."/>
            <person name="Ng W.-L."/>
            <person name="Kazmierczak K.M."/>
            <person name="Andrzejewski T.M."/>
            <person name="Davidsen T.M."/>
            <person name="Wayne K.J."/>
            <person name="Tettelin H."/>
            <person name="Glass J.I."/>
            <person name="Rusch D."/>
            <person name="Podicherti R."/>
            <person name="Tsui H.-C.T."/>
            <person name="Winkler M.E."/>
        </authorList>
    </citation>
    <scope>NUCLEOTIDE SEQUENCE</scope>
</reference>
<name>A0A383A7U9_9ZZZZ</name>
<proteinExistence type="predicted"/>
<dbReference type="EMBL" id="UINC01189823">
    <property type="protein sequence ID" value="SVE03683.1"/>
    <property type="molecule type" value="Genomic_DNA"/>
</dbReference>